<dbReference type="Gene3D" id="1.20.58.1460">
    <property type="match status" value="1"/>
</dbReference>
<dbReference type="Gene3D" id="3.30.70.2650">
    <property type="match status" value="1"/>
</dbReference>
<dbReference type="InterPro" id="IPR013225">
    <property type="entry name" value="PaaX_C"/>
</dbReference>
<evidence type="ECO:0000256" key="1">
    <source>
        <dbReference type="SAM" id="MobiDB-lite"/>
    </source>
</evidence>
<dbReference type="NCBIfam" id="TIGR02277">
    <property type="entry name" value="PaaX_trns_reg"/>
    <property type="match status" value="1"/>
</dbReference>
<dbReference type="AlphaFoldDB" id="A0A1W6Z5E3"/>
<evidence type="ECO:0000259" key="4">
    <source>
        <dbReference type="Pfam" id="PF20803"/>
    </source>
</evidence>
<sequence>MAAAASALDRLTARLLRADPPRAKSLCVTLLGDALQPHGGAIWLGDLIALLLPLGINERLLRTSVFRLVAEGWLQAERHGRRSLYRLSAQGARNTAHAAPRIYGAGDAPWDGQWTLVVVPRSGNNGLAERTELRKALEWEGYGVVAPGVFAHPRARQDTASSILETLRIRDKALVLTARDLPGAGALPLQALAPQCWDLAGLAEQYRHFLRQFAPMENALDGADTRDGIPPPAAFAARMVLLHRWRRLVLHDPGLPASMLPADWPGHAARTLCRRLYWMLFQASERHLADIAGADPSHFGPLAPEARRRFGGPDGLKPSESARGNT</sequence>
<feature type="region of interest" description="Disordered" evidence="1">
    <location>
        <begin position="302"/>
        <end position="326"/>
    </location>
</feature>
<dbReference type="PANTHER" id="PTHR30319">
    <property type="entry name" value="PHENYLACETIC ACID REGULATOR-RELATED TRANSCRIPTIONAL REPRESSOR"/>
    <property type="match status" value="1"/>
</dbReference>
<reference evidence="5 6" key="1">
    <citation type="submission" date="2017-05" db="EMBL/GenBank/DDBJ databases">
        <title>Complete and WGS of Bordetella genogroups.</title>
        <authorList>
            <person name="Spilker T."/>
            <person name="LiPuma J."/>
        </authorList>
    </citation>
    <scope>NUCLEOTIDE SEQUENCE [LARGE SCALE GENOMIC DNA]</scope>
    <source>
        <strain evidence="5 6">AU17164</strain>
    </source>
</reference>
<dbReference type="InterPro" id="IPR036388">
    <property type="entry name" value="WH-like_DNA-bd_sf"/>
</dbReference>
<feature type="domain" description="Transcriptional repressor PaaX-like C-terminal" evidence="3">
    <location>
        <begin position="197"/>
        <end position="289"/>
    </location>
</feature>
<dbReference type="Pfam" id="PF08223">
    <property type="entry name" value="PaaX_C"/>
    <property type="match status" value="1"/>
</dbReference>
<dbReference type="PANTHER" id="PTHR30319:SF1">
    <property type="entry name" value="TRANSCRIPTIONAL REPRESSOR PAAX"/>
    <property type="match status" value="1"/>
</dbReference>
<dbReference type="PIRSF" id="PIRSF020623">
    <property type="entry name" value="PaaX"/>
    <property type="match status" value="1"/>
</dbReference>
<evidence type="ECO:0000259" key="3">
    <source>
        <dbReference type="Pfam" id="PF08223"/>
    </source>
</evidence>
<evidence type="ECO:0000259" key="2">
    <source>
        <dbReference type="Pfam" id="PF07848"/>
    </source>
</evidence>
<evidence type="ECO:0000313" key="5">
    <source>
        <dbReference type="EMBL" id="ARP88582.1"/>
    </source>
</evidence>
<dbReference type="InterPro" id="IPR012906">
    <property type="entry name" value="PaaX-like_N"/>
</dbReference>
<gene>
    <name evidence="5" type="ORF">CAL13_07050</name>
</gene>
<dbReference type="InterPro" id="IPR048846">
    <property type="entry name" value="PaaX-like_central"/>
</dbReference>
<dbReference type="Proteomes" id="UP000194139">
    <property type="component" value="Chromosome"/>
</dbReference>
<dbReference type="InterPro" id="IPR011965">
    <property type="entry name" value="PaaX_trns_reg"/>
</dbReference>
<name>A0A1W6Z5E3_9BORD</name>
<accession>A0A1W6Z5E3</accession>
<dbReference type="RefSeq" id="WP_086073549.1">
    <property type="nucleotide sequence ID" value="NZ_CP021109.1"/>
</dbReference>
<organism evidence="5 6">
    <name type="scientific">Bordetella genomosp. 9</name>
    <dbReference type="NCBI Taxonomy" id="1416803"/>
    <lineage>
        <taxon>Bacteria</taxon>
        <taxon>Pseudomonadati</taxon>
        <taxon>Pseudomonadota</taxon>
        <taxon>Betaproteobacteria</taxon>
        <taxon>Burkholderiales</taxon>
        <taxon>Alcaligenaceae</taxon>
        <taxon>Bordetella</taxon>
    </lineage>
</organism>
<keyword evidence="6" id="KW-1185">Reference proteome</keyword>
<feature type="domain" description="Transcriptional repressor PaaX-like N-terminal" evidence="2">
    <location>
        <begin position="22"/>
        <end position="91"/>
    </location>
</feature>
<evidence type="ECO:0000313" key="6">
    <source>
        <dbReference type="Proteomes" id="UP000194139"/>
    </source>
</evidence>
<feature type="domain" description="Transcriptional repressor PaaX-like central Cas2-like" evidence="4">
    <location>
        <begin position="108"/>
        <end position="180"/>
    </location>
</feature>
<dbReference type="GO" id="GO:0006351">
    <property type="term" value="P:DNA-templated transcription"/>
    <property type="evidence" value="ECO:0007669"/>
    <property type="project" value="InterPro"/>
</dbReference>
<protein>
    <submittedName>
        <fullName evidence="5">Phenylacetic acid degradation operon negative regulatory protein PaaX</fullName>
    </submittedName>
</protein>
<proteinExistence type="predicted"/>
<dbReference type="Gene3D" id="1.10.10.10">
    <property type="entry name" value="Winged helix-like DNA-binding domain superfamily/Winged helix DNA-binding domain"/>
    <property type="match status" value="1"/>
</dbReference>
<dbReference type="Pfam" id="PF20803">
    <property type="entry name" value="PaaX_M"/>
    <property type="match status" value="1"/>
</dbReference>
<dbReference type="Pfam" id="PF07848">
    <property type="entry name" value="PaaX"/>
    <property type="match status" value="1"/>
</dbReference>
<dbReference type="EMBL" id="CP021109">
    <property type="protein sequence ID" value="ARP88582.1"/>
    <property type="molecule type" value="Genomic_DNA"/>
</dbReference>